<reference evidence="1 2" key="1">
    <citation type="submission" date="2017-11" db="EMBL/GenBank/DDBJ databases">
        <title>Genome-resolved metagenomics identifies genetic mobility, metabolic interactions, and unexpected diversity in perchlorate-reducing communities.</title>
        <authorList>
            <person name="Barnum T.P."/>
            <person name="Figueroa I.A."/>
            <person name="Carlstrom C.I."/>
            <person name="Lucas L.N."/>
            <person name="Engelbrektson A.L."/>
            <person name="Coates J.D."/>
        </authorList>
    </citation>
    <scope>NUCLEOTIDE SEQUENCE [LARGE SCALE GENOMIC DNA]</scope>
    <source>
        <strain evidence="1">BM301</strain>
    </source>
</reference>
<organism evidence="1 2">
    <name type="scientific">Sedimenticola selenatireducens</name>
    <dbReference type="NCBI Taxonomy" id="191960"/>
    <lineage>
        <taxon>Bacteria</taxon>
        <taxon>Pseudomonadati</taxon>
        <taxon>Pseudomonadota</taxon>
        <taxon>Gammaproteobacteria</taxon>
        <taxon>Chromatiales</taxon>
        <taxon>Sedimenticolaceae</taxon>
        <taxon>Sedimenticola</taxon>
    </lineage>
</organism>
<proteinExistence type="predicted"/>
<evidence type="ECO:0008006" key="3">
    <source>
        <dbReference type="Google" id="ProtNLM"/>
    </source>
</evidence>
<evidence type="ECO:0000313" key="2">
    <source>
        <dbReference type="Proteomes" id="UP000235015"/>
    </source>
</evidence>
<dbReference type="RefSeq" id="WP_273437630.1">
    <property type="nucleotide sequence ID" value="NZ_PKUN01000002.1"/>
</dbReference>
<evidence type="ECO:0000313" key="1">
    <source>
        <dbReference type="EMBL" id="PLX63058.1"/>
    </source>
</evidence>
<name>A0A2N6D065_9GAMM</name>
<dbReference type="Pfam" id="PF14907">
    <property type="entry name" value="NTP_transf_5"/>
    <property type="match status" value="1"/>
</dbReference>
<dbReference type="Proteomes" id="UP000235015">
    <property type="component" value="Unassembled WGS sequence"/>
</dbReference>
<dbReference type="AlphaFoldDB" id="A0A2N6D065"/>
<gene>
    <name evidence="1" type="ORF">C0630_02535</name>
</gene>
<protein>
    <recommendedName>
        <fullName evidence="3">Nucleotidyltransferase family protein</fullName>
    </recommendedName>
</protein>
<comment type="caution">
    <text evidence="1">The sequence shown here is derived from an EMBL/GenBank/DDBJ whole genome shotgun (WGS) entry which is preliminary data.</text>
</comment>
<accession>A0A2N6D065</accession>
<sequence length="372" mass="42684">MNAPLVLQVLKSPEAVAGFTATEWDLLVRQAKAANLLAHLHVVFMDRGLDKAIPERPGLHFKAAHKIARRRVLAVRWEVSQLQEALHSLAIPIVLLKGAAYVMAELPISRGRLFHDIDILVPGSALEDVEKRLMGWGWRTTHASAYDQRYYRTWMHEIPPMKQIRRQTVLDIHHSILPLTARLKPDPKKLLSQAVNIEGEGDLYWLCDVDMILHSATHLFHDGELEHGLRDLVDIAELLRHFATRDGFWQALCDRAEEMDLVRPLVYGLRYVDILLGVVVPDQAKAWMRERMPGRLLVSVMDGLFLRALQPDHASCNRWGTGLARWMLFVRSHYLRMPLKLLIPHLLRKAFTGDEEWAVPKEVQRFIANNDP</sequence>
<dbReference type="STRING" id="1111735.GCA_000428045_02811"/>
<dbReference type="InterPro" id="IPR039498">
    <property type="entry name" value="NTP_transf_5"/>
</dbReference>
<dbReference type="EMBL" id="PKUN01000002">
    <property type="protein sequence ID" value="PLX63058.1"/>
    <property type="molecule type" value="Genomic_DNA"/>
</dbReference>